<organism evidence="1">
    <name type="scientific">Veillonella ratti</name>
    <dbReference type="NCBI Taxonomy" id="103892"/>
    <lineage>
        <taxon>Bacteria</taxon>
        <taxon>Bacillati</taxon>
        <taxon>Bacillota</taxon>
        <taxon>Negativicutes</taxon>
        <taxon>Veillonellales</taxon>
        <taxon>Veillonellaceae</taxon>
        <taxon>Veillonella</taxon>
    </lineage>
</organism>
<dbReference type="AlphaFoldDB" id="A0A6N3DWU3"/>
<reference evidence="1" key="1">
    <citation type="submission" date="2019-11" db="EMBL/GenBank/DDBJ databases">
        <authorList>
            <person name="Feng L."/>
        </authorList>
    </citation>
    <scope>NUCLEOTIDE SEQUENCE</scope>
    <source>
        <strain evidence="1">VrattiLFYP33</strain>
    </source>
</reference>
<dbReference type="RefSeq" id="WP_156705331.1">
    <property type="nucleotide sequence ID" value="NZ_CACRUX010000063.1"/>
</dbReference>
<evidence type="ECO:0000313" key="1">
    <source>
        <dbReference type="EMBL" id="VYU33856.1"/>
    </source>
</evidence>
<sequence length="168" mass="16650">MAKNVKINSVIYAEVPQVSIPLAEGEGSAVFYDTSGATASSGDILNGKSVFLGSGSVIGTMTDNGAVSGSIAKADGAYTIPAGFHNGSGSVRISKEEQAKLVSGNIKSGVTVLGISGKSSVVDTSDATAAAGTIVSGKTAYINGTKVTGSLTTVSVSQDSLTKILTVK</sequence>
<name>A0A6N3DWU3_9FIRM</name>
<accession>A0A6N3DWU3</accession>
<gene>
    <name evidence="1" type="ORF">VRLFYP33_01779</name>
</gene>
<proteinExistence type="predicted"/>
<dbReference type="EMBL" id="CACRUX010000063">
    <property type="protein sequence ID" value="VYU33856.1"/>
    <property type="molecule type" value="Genomic_DNA"/>
</dbReference>
<protein>
    <submittedName>
        <fullName evidence="1">Uncharacterized protein</fullName>
    </submittedName>
</protein>